<dbReference type="PANTHER" id="PTHR33279:SF6">
    <property type="entry name" value="SULFUR CARRIER PROTEIN YEDF-RELATED"/>
    <property type="match status" value="1"/>
</dbReference>
<proteinExistence type="inferred from homology"/>
<evidence type="ECO:0000313" key="3">
    <source>
        <dbReference type="EMBL" id="RZD15512.1"/>
    </source>
</evidence>
<accession>A0A519BE18</accession>
<dbReference type="EMBL" id="SGBD01000001">
    <property type="protein sequence ID" value="RZD15512.1"/>
    <property type="molecule type" value="Genomic_DNA"/>
</dbReference>
<comment type="caution">
    <text evidence="3">The sequence shown here is derived from an EMBL/GenBank/DDBJ whole genome shotgun (WGS) entry which is preliminary data.</text>
</comment>
<dbReference type="PROSITE" id="PS01148">
    <property type="entry name" value="UPF0033"/>
    <property type="match status" value="1"/>
</dbReference>
<evidence type="ECO:0000259" key="2">
    <source>
        <dbReference type="PROSITE" id="PS01148"/>
    </source>
</evidence>
<reference evidence="3 4" key="1">
    <citation type="submission" date="2019-01" db="EMBL/GenBank/DDBJ databases">
        <title>Insights into ecological role of a new deltaproteobacterial order Candidatus Sinidesulfobacterales (Sva0485) by metagenomics and metatranscriptomics.</title>
        <authorList>
            <person name="Tan S."/>
            <person name="Liu J."/>
            <person name="Fang Y."/>
            <person name="Hedlund B.P."/>
            <person name="Lian Z.H."/>
            <person name="Huang L.Y."/>
            <person name="Li J.T."/>
            <person name="Huang L.N."/>
            <person name="Li W.J."/>
            <person name="Jiang H.C."/>
            <person name="Dong H.L."/>
            <person name="Shu W.S."/>
        </authorList>
    </citation>
    <scope>NUCLEOTIDE SEQUENCE [LARGE SCALE GENOMIC DNA]</scope>
    <source>
        <strain evidence="3">AP3</strain>
    </source>
</reference>
<dbReference type="InterPro" id="IPR001455">
    <property type="entry name" value="TusA-like"/>
</dbReference>
<dbReference type="AlphaFoldDB" id="A0A519BE18"/>
<dbReference type="Pfam" id="PF01206">
    <property type="entry name" value="TusA"/>
    <property type="match status" value="1"/>
</dbReference>
<feature type="domain" description="UPF0033" evidence="2">
    <location>
        <begin position="10"/>
        <end position="34"/>
    </location>
</feature>
<gene>
    <name evidence="3" type="ORF">EVJ47_04365</name>
</gene>
<dbReference type="GO" id="GO:0016740">
    <property type="term" value="F:transferase activity"/>
    <property type="evidence" value="ECO:0007669"/>
    <property type="project" value="UniProtKB-KW"/>
</dbReference>
<dbReference type="SUPFAM" id="SSF64307">
    <property type="entry name" value="SirA-like"/>
    <property type="match status" value="1"/>
</dbReference>
<protein>
    <submittedName>
        <fullName evidence="3">Sulfurtransferase TusA family protein</fullName>
    </submittedName>
</protein>
<evidence type="ECO:0000256" key="1">
    <source>
        <dbReference type="ARBA" id="ARBA00008984"/>
    </source>
</evidence>
<organism evidence="3 4">
    <name type="scientific">Candidatus Acidulodesulfobacterium ferriphilum</name>
    <dbReference type="NCBI Taxonomy" id="2597223"/>
    <lineage>
        <taxon>Bacteria</taxon>
        <taxon>Deltaproteobacteria</taxon>
        <taxon>Candidatus Acidulodesulfobacterales</taxon>
        <taxon>Candidatus Acidulodesulfobacterium</taxon>
    </lineage>
</organism>
<dbReference type="PANTHER" id="PTHR33279">
    <property type="entry name" value="SULFUR CARRIER PROTEIN YEDF-RELATED"/>
    <property type="match status" value="1"/>
</dbReference>
<dbReference type="InterPro" id="IPR036868">
    <property type="entry name" value="TusA-like_sf"/>
</dbReference>
<evidence type="ECO:0000313" key="4">
    <source>
        <dbReference type="Proteomes" id="UP000320813"/>
    </source>
</evidence>
<comment type="similarity">
    <text evidence="1">Belongs to the sulfur carrier protein TusA family.</text>
</comment>
<keyword evidence="3" id="KW-0808">Transferase</keyword>
<dbReference type="CDD" id="cd00291">
    <property type="entry name" value="SirA_YedF_YeeD"/>
    <property type="match status" value="1"/>
</dbReference>
<dbReference type="Gene3D" id="3.30.110.40">
    <property type="entry name" value="TusA-like domain"/>
    <property type="match status" value="1"/>
</dbReference>
<name>A0A519BE18_9DELT</name>
<sequence>MPEYNSNSELNIKGEICPFTFVKSKLALEKMKKGEILRVIVDYEPAIRNVPRSMEEQGHKVLSINKINDTDYEIIVEKDGKK</sequence>
<dbReference type="Proteomes" id="UP000320813">
    <property type="component" value="Unassembled WGS sequence"/>
</dbReference>